<name>A0A9Q1H6I0_HOLLE</name>
<sequence length="82" mass="9161">MKDGTAVANNPALPFFHLIIIIIIIVVVENYIELADRTREKNIAPKRRTARIILQTTDGREVDTVLEGVFDIALISTGHDFS</sequence>
<keyword evidence="1" id="KW-0812">Transmembrane</keyword>
<comment type="caution">
    <text evidence="2">The sequence shown here is derived from an EMBL/GenBank/DDBJ whole genome shotgun (WGS) entry which is preliminary data.</text>
</comment>
<keyword evidence="1" id="KW-1133">Transmembrane helix</keyword>
<protein>
    <submittedName>
        <fullName evidence="2">Uncharacterized protein</fullName>
    </submittedName>
</protein>
<gene>
    <name evidence="2" type="ORF">HOLleu_20979</name>
</gene>
<dbReference type="EMBL" id="JAIZAY010000010">
    <property type="protein sequence ID" value="KAJ8034231.1"/>
    <property type="molecule type" value="Genomic_DNA"/>
</dbReference>
<reference evidence="2" key="1">
    <citation type="submission" date="2021-10" db="EMBL/GenBank/DDBJ databases">
        <title>Tropical sea cucumber genome reveals ecological adaptation and Cuvierian tubules defense mechanism.</title>
        <authorList>
            <person name="Chen T."/>
        </authorList>
    </citation>
    <scope>NUCLEOTIDE SEQUENCE</scope>
    <source>
        <strain evidence="2">Nanhai2018</strain>
        <tissue evidence="2">Muscle</tissue>
    </source>
</reference>
<proteinExistence type="predicted"/>
<evidence type="ECO:0000256" key="1">
    <source>
        <dbReference type="SAM" id="Phobius"/>
    </source>
</evidence>
<accession>A0A9Q1H6I0</accession>
<keyword evidence="3" id="KW-1185">Reference proteome</keyword>
<feature type="transmembrane region" description="Helical" evidence="1">
    <location>
        <begin position="12"/>
        <end position="32"/>
    </location>
</feature>
<organism evidence="2 3">
    <name type="scientific">Holothuria leucospilota</name>
    <name type="common">Black long sea cucumber</name>
    <name type="synonym">Mertensiothuria leucospilota</name>
    <dbReference type="NCBI Taxonomy" id="206669"/>
    <lineage>
        <taxon>Eukaryota</taxon>
        <taxon>Metazoa</taxon>
        <taxon>Echinodermata</taxon>
        <taxon>Eleutherozoa</taxon>
        <taxon>Echinozoa</taxon>
        <taxon>Holothuroidea</taxon>
        <taxon>Aspidochirotacea</taxon>
        <taxon>Aspidochirotida</taxon>
        <taxon>Holothuriidae</taxon>
        <taxon>Holothuria</taxon>
    </lineage>
</organism>
<evidence type="ECO:0000313" key="2">
    <source>
        <dbReference type="EMBL" id="KAJ8034231.1"/>
    </source>
</evidence>
<evidence type="ECO:0000313" key="3">
    <source>
        <dbReference type="Proteomes" id="UP001152320"/>
    </source>
</evidence>
<keyword evidence="1" id="KW-0472">Membrane</keyword>
<dbReference type="AlphaFoldDB" id="A0A9Q1H6I0"/>
<dbReference type="Proteomes" id="UP001152320">
    <property type="component" value="Chromosome 10"/>
</dbReference>